<dbReference type="GO" id="GO:0005096">
    <property type="term" value="F:GTPase activator activity"/>
    <property type="evidence" value="ECO:0007669"/>
    <property type="project" value="UniProtKB-KW"/>
</dbReference>
<dbReference type="OrthoDB" id="196547at2759"/>
<dbReference type="InterPro" id="IPR016137">
    <property type="entry name" value="RGS"/>
</dbReference>
<dbReference type="AlphaFoldDB" id="A0A7T8H147"/>
<dbReference type="CDD" id="cd01817">
    <property type="entry name" value="RBD1_RGS12_like"/>
    <property type="match status" value="1"/>
</dbReference>
<dbReference type="Pfam" id="PF02196">
    <property type="entry name" value="RBD"/>
    <property type="match status" value="1"/>
</dbReference>
<evidence type="ECO:0000313" key="5">
    <source>
        <dbReference type="EMBL" id="QQP41407.1"/>
    </source>
</evidence>
<dbReference type="GO" id="GO:0008277">
    <property type="term" value="P:regulation of G protein-coupled receptor signaling pathway"/>
    <property type="evidence" value="ECO:0007669"/>
    <property type="project" value="TreeGrafter"/>
</dbReference>
<feature type="domain" description="RGS" evidence="3">
    <location>
        <begin position="299"/>
        <end position="413"/>
    </location>
</feature>
<sequence>MLSKIDLNGCEELQVSSSSIQSLIHSSSSDVVLSSDVNKKSKTEDILVSREEPLKEWLAGYLGTAEIPASESSAVRNYIRRLRSDKRRVHSSLRFLVYRERIRLLQHRRGSLFAEFSFQDLSFASYLRMTPRSSPWSSPSLALAQPPATYSLWPPLPHSHSYTYSSHSTPPLKPPLKMTPSTRSSWSSSNGTEPPTFRPQIPAVQAKAFLQLPGMRGLRLGRPASTLQATLLKANGRSWRDEVPPPRTFWEWGPGGILKSSNSHSILRSNGVVNLHEVQKVREAEDKKMPSRVDEWAQDFEALLEDTLGLELFSDFLKTEFSQENIAFWKDCETYRTTGDATERKELAQIILERYLATGAPDPVNVDSEAKSFTQKFLSQSSPDLFVQAQRQIFNLMKYDSFRRFAQSEVYKECQEAERTGKDLPQPRKSDKSAASFLSSEQHPPPESSKSKSKSLNYARRKSLLPFSFKPTQSKAPKDPPQKKPSEEETPKVPPKEEGDGVLVRLFLPDKATTVVAVRSGESIRSMVARLLEKRGLFYTSFDAFITNSDKPLNLSAESSSIASQEVRVEPRNLFRIELPSKKSIGVKAKPTKRIYEVLGPILLQYGWNLSSVLVKMENNSSSSKLHSDIDLNDFVASIDNTRLVISNRLDEISPQLLEELLLDKSNY</sequence>
<feature type="compositionally biased region" description="Basic and acidic residues" evidence="2">
    <location>
        <begin position="476"/>
        <end position="498"/>
    </location>
</feature>
<dbReference type="InterPro" id="IPR024066">
    <property type="entry name" value="RGS_subdom1/3"/>
</dbReference>
<evidence type="ECO:0000313" key="6">
    <source>
        <dbReference type="Proteomes" id="UP000595437"/>
    </source>
</evidence>
<evidence type="ECO:0000256" key="1">
    <source>
        <dbReference type="ARBA" id="ARBA00022468"/>
    </source>
</evidence>
<proteinExistence type="predicted"/>
<dbReference type="EMBL" id="CP045899">
    <property type="protein sequence ID" value="QQP41407.1"/>
    <property type="molecule type" value="Genomic_DNA"/>
</dbReference>
<organism evidence="5 6">
    <name type="scientific">Caligus rogercresseyi</name>
    <name type="common">Sea louse</name>
    <dbReference type="NCBI Taxonomy" id="217165"/>
    <lineage>
        <taxon>Eukaryota</taxon>
        <taxon>Metazoa</taxon>
        <taxon>Ecdysozoa</taxon>
        <taxon>Arthropoda</taxon>
        <taxon>Crustacea</taxon>
        <taxon>Multicrustacea</taxon>
        <taxon>Hexanauplia</taxon>
        <taxon>Copepoda</taxon>
        <taxon>Siphonostomatoida</taxon>
        <taxon>Caligidae</taxon>
        <taxon>Caligus</taxon>
    </lineage>
</organism>
<dbReference type="Proteomes" id="UP000595437">
    <property type="component" value="Chromosome 10"/>
</dbReference>
<dbReference type="InterPro" id="IPR044926">
    <property type="entry name" value="RGS_subdomain_2"/>
</dbReference>
<keyword evidence="6" id="KW-1185">Reference proteome</keyword>
<dbReference type="GO" id="GO:0007165">
    <property type="term" value="P:signal transduction"/>
    <property type="evidence" value="ECO:0007669"/>
    <property type="project" value="InterPro"/>
</dbReference>
<dbReference type="InterPro" id="IPR029071">
    <property type="entry name" value="Ubiquitin-like_domsf"/>
</dbReference>
<evidence type="ECO:0000259" key="3">
    <source>
        <dbReference type="PROSITE" id="PS50132"/>
    </source>
</evidence>
<dbReference type="SUPFAM" id="SSF54236">
    <property type="entry name" value="Ubiquitin-like"/>
    <property type="match status" value="2"/>
</dbReference>
<feature type="domain" description="RBD" evidence="4">
    <location>
        <begin position="502"/>
        <end position="572"/>
    </location>
</feature>
<dbReference type="PANTHER" id="PTHR45945:SF3">
    <property type="entry name" value="REGULATOR OF G-PROTEIN SIGNALING LOCO"/>
    <property type="match status" value="1"/>
</dbReference>
<gene>
    <name evidence="5" type="ORF">FKW44_015764</name>
</gene>
<reference evidence="6" key="1">
    <citation type="submission" date="2021-01" db="EMBL/GenBank/DDBJ databases">
        <title>Caligus Genome Assembly.</title>
        <authorList>
            <person name="Gallardo-Escarate C."/>
        </authorList>
    </citation>
    <scope>NUCLEOTIDE SEQUENCE [LARGE SCALE GENOMIC DNA]</scope>
</reference>
<feature type="compositionally biased region" description="Basic and acidic residues" evidence="2">
    <location>
        <begin position="416"/>
        <end position="432"/>
    </location>
</feature>
<dbReference type="PROSITE" id="PS50898">
    <property type="entry name" value="RBD"/>
    <property type="match status" value="2"/>
</dbReference>
<dbReference type="Gene3D" id="1.10.167.10">
    <property type="entry name" value="Regulator of G-protein Signalling 4, domain 2"/>
    <property type="match status" value="1"/>
</dbReference>
<dbReference type="Pfam" id="PF00615">
    <property type="entry name" value="RGS"/>
    <property type="match status" value="1"/>
</dbReference>
<dbReference type="Gene3D" id="1.10.196.10">
    <property type="match status" value="1"/>
</dbReference>
<protein>
    <submittedName>
        <fullName evidence="5">Regulator of Gprotein signaling locolike</fullName>
    </submittedName>
</protein>
<dbReference type="GO" id="GO:0005737">
    <property type="term" value="C:cytoplasm"/>
    <property type="evidence" value="ECO:0007669"/>
    <property type="project" value="TreeGrafter"/>
</dbReference>
<dbReference type="GO" id="GO:0005634">
    <property type="term" value="C:nucleus"/>
    <property type="evidence" value="ECO:0007669"/>
    <property type="project" value="TreeGrafter"/>
</dbReference>
<dbReference type="SUPFAM" id="SSF48097">
    <property type="entry name" value="Regulator of G-protein signaling, RGS"/>
    <property type="match status" value="1"/>
</dbReference>
<dbReference type="InterPro" id="IPR003116">
    <property type="entry name" value="RBD_dom"/>
</dbReference>
<accession>A0A7T8H147</accession>
<dbReference type="SMART" id="SM00315">
    <property type="entry name" value="RGS"/>
    <property type="match status" value="1"/>
</dbReference>
<dbReference type="InterPro" id="IPR046995">
    <property type="entry name" value="RGS10/12/14-like"/>
</dbReference>
<feature type="region of interest" description="Disordered" evidence="2">
    <location>
        <begin position="164"/>
        <end position="198"/>
    </location>
</feature>
<evidence type="ECO:0000259" key="4">
    <source>
        <dbReference type="PROSITE" id="PS50898"/>
    </source>
</evidence>
<dbReference type="PROSITE" id="PS50132">
    <property type="entry name" value="RGS"/>
    <property type="match status" value="1"/>
</dbReference>
<feature type="compositionally biased region" description="Low complexity" evidence="2">
    <location>
        <begin position="164"/>
        <end position="189"/>
    </location>
</feature>
<feature type="region of interest" description="Disordered" evidence="2">
    <location>
        <begin position="469"/>
        <end position="498"/>
    </location>
</feature>
<name>A0A7T8H147_CALRO</name>
<dbReference type="SMART" id="SM00455">
    <property type="entry name" value="RBD"/>
    <property type="match status" value="2"/>
</dbReference>
<dbReference type="FunFam" id="1.10.167.10:FF:000001">
    <property type="entry name" value="Putative regulator of g-protein signaling 12"/>
    <property type="match status" value="1"/>
</dbReference>
<feature type="domain" description="RBD" evidence="4">
    <location>
        <begin position="573"/>
        <end position="649"/>
    </location>
</feature>
<dbReference type="PANTHER" id="PTHR45945">
    <property type="entry name" value="REGULATOR OF G-PROTEIN SIGNALING LOCO"/>
    <property type="match status" value="1"/>
</dbReference>
<dbReference type="Gene3D" id="3.10.20.90">
    <property type="entry name" value="Phosphatidylinositol 3-kinase Catalytic Subunit, Chain A, domain 1"/>
    <property type="match status" value="2"/>
</dbReference>
<feature type="region of interest" description="Disordered" evidence="2">
    <location>
        <begin position="416"/>
        <end position="456"/>
    </location>
</feature>
<dbReference type="PRINTS" id="PR01301">
    <property type="entry name" value="RGSPROTEIN"/>
</dbReference>
<keyword evidence="1" id="KW-0343">GTPase activation</keyword>
<evidence type="ECO:0000256" key="2">
    <source>
        <dbReference type="SAM" id="MobiDB-lite"/>
    </source>
</evidence>
<dbReference type="GO" id="GO:0005886">
    <property type="term" value="C:plasma membrane"/>
    <property type="evidence" value="ECO:0007669"/>
    <property type="project" value="TreeGrafter"/>
</dbReference>
<dbReference type="InterPro" id="IPR036305">
    <property type="entry name" value="RGS_sf"/>
</dbReference>